<name>A0A897N702_9EURY</name>
<dbReference type="InterPro" id="IPR027417">
    <property type="entry name" value="P-loop_NTPase"/>
</dbReference>
<dbReference type="EMBL" id="CP064787">
    <property type="protein sequence ID" value="QSG06829.1"/>
    <property type="molecule type" value="Genomic_DNA"/>
</dbReference>
<dbReference type="Proteomes" id="UP000663525">
    <property type="component" value="Chromosome"/>
</dbReference>
<sequence length="265" mass="29086">MTARQVQATRYATVPAMAIETFDLKREWLQAVLPDGLPVGETTVVSGPGGSGKPLIGFAAVKSWLESGGSVVFLLTNSGREFVDETMTELYDFDVDAYPDRLSFVDFDPTLEPSVEGMVVDDPIEANLLEPAVWDEALSAAIDRVGDDVLVFASALNLFLFSPTYGDDSLEAFVDTVERDDDHTYLFTVSTSAFEDDIARVEDASDTVLMTEMRDDRLYLRGERSDSVAVSTDEVQVPFTPEQLGTIKSVSEETRTSLIPTLKEL</sequence>
<gene>
    <name evidence="1" type="primary">rad558</name>
    <name evidence="1" type="ORF">HSR121_2508</name>
</gene>
<evidence type="ECO:0000313" key="1">
    <source>
        <dbReference type="EMBL" id="QSG06829.1"/>
    </source>
</evidence>
<reference evidence="1" key="1">
    <citation type="submission" date="2020-11" db="EMBL/GenBank/DDBJ databases">
        <title>Carbohydrate-dependent, anaerobic sulfur respiration: A novel catabolism in halophilic archaea.</title>
        <authorList>
            <person name="Sorokin D.Y."/>
            <person name="Messina E."/>
            <person name="Smedile F."/>
            <person name="La Cono V."/>
            <person name="Hallsworth J.E."/>
            <person name="Yakimov M.M."/>
        </authorList>
    </citation>
    <scope>NUCLEOTIDE SEQUENCE</scope>
    <source>
        <strain evidence="1">HSR12-1</strain>
    </source>
</reference>
<dbReference type="SUPFAM" id="SSF52540">
    <property type="entry name" value="P-loop containing nucleoside triphosphate hydrolases"/>
    <property type="match status" value="1"/>
</dbReference>
<evidence type="ECO:0000313" key="2">
    <source>
        <dbReference type="Proteomes" id="UP000663525"/>
    </source>
</evidence>
<organism evidence="1 2">
    <name type="scientific">Halapricum desulfuricans</name>
    <dbReference type="NCBI Taxonomy" id="2841257"/>
    <lineage>
        <taxon>Archaea</taxon>
        <taxon>Methanobacteriati</taxon>
        <taxon>Methanobacteriota</taxon>
        <taxon>Stenosarchaea group</taxon>
        <taxon>Halobacteria</taxon>
        <taxon>Halobacteriales</taxon>
        <taxon>Haloarculaceae</taxon>
        <taxon>Halapricum</taxon>
    </lineage>
</organism>
<accession>A0A897N702</accession>
<proteinExistence type="predicted"/>
<dbReference type="AlphaFoldDB" id="A0A897N702"/>
<dbReference type="Gene3D" id="3.40.50.300">
    <property type="entry name" value="P-loop containing nucleotide triphosphate hydrolases"/>
    <property type="match status" value="1"/>
</dbReference>
<protein>
    <submittedName>
        <fullName evidence="1">RecA-superfamily ATPase implicated in signal transduction</fullName>
    </submittedName>
</protein>